<keyword evidence="2" id="KW-0812">Transmembrane</keyword>
<proteinExistence type="predicted"/>
<feature type="region of interest" description="Disordered" evidence="1">
    <location>
        <begin position="136"/>
        <end position="203"/>
    </location>
</feature>
<keyword evidence="5" id="KW-1185">Reference proteome</keyword>
<evidence type="ECO:0000313" key="5">
    <source>
        <dbReference type="Proteomes" id="UP000799429"/>
    </source>
</evidence>
<dbReference type="Gene3D" id="1.20.5.510">
    <property type="entry name" value="Single helix bin"/>
    <property type="match status" value="1"/>
</dbReference>
<dbReference type="OrthoDB" id="5215637at2759"/>
<organism evidence="4 5">
    <name type="scientific">Patellaria atrata CBS 101060</name>
    <dbReference type="NCBI Taxonomy" id="1346257"/>
    <lineage>
        <taxon>Eukaryota</taxon>
        <taxon>Fungi</taxon>
        <taxon>Dikarya</taxon>
        <taxon>Ascomycota</taxon>
        <taxon>Pezizomycotina</taxon>
        <taxon>Dothideomycetes</taxon>
        <taxon>Dothideomycetes incertae sedis</taxon>
        <taxon>Patellariales</taxon>
        <taxon>Patellariaceae</taxon>
        <taxon>Patellaria</taxon>
    </lineage>
</organism>
<gene>
    <name evidence="4" type="ORF">M501DRAFT_952232</name>
</gene>
<evidence type="ECO:0000256" key="1">
    <source>
        <dbReference type="SAM" id="MobiDB-lite"/>
    </source>
</evidence>
<evidence type="ECO:0000256" key="3">
    <source>
        <dbReference type="SAM" id="SignalP"/>
    </source>
</evidence>
<feature type="chain" id="PRO_5040214818" description="Mid2 domain-containing protein" evidence="3">
    <location>
        <begin position="19"/>
        <end position="365"/>
    </location>
</feature>
<feature type="compositionally biased region" description="Low complexity" evidence="1">
    <location>
        <begin position="153"/>
        <end position="183"/>
    </location>
</feature>
<name>A0A9P4SCI5_9PEZI</name>
<sequence length="365" mass="37312">MRSSVVVAFTSLVPLAFAQCYWPNGVESDTDAPCGEGDAAVCCPLQWECLSNGLCHYPNADYLGRYTCTDRSWDSDNCPKICLDDNTSTNGTDSGNEAVSLCSNGQYCCNGNRSGNCCDDDADFFDLDEGSVTAYISSLGGPNGAGPTSSGDSQSTIPSATPTSSDSPSSSGSPPSSNGQSTTRPGASSGPNETASAQASETVLTTRSTLVTSVSTNSAGGITTVVRTDIVTATAGASSSGSSSSDSGSSNTGAIAGGVVGGVAAIAILALLLWWFLRRRKRRDGAFARPTSGALPDREYIPPTDGEKRISELSGSPVTPVTASAVKPGSTAKPGSSEGYRGWGNPVSVFSRRLVTISRISTNHV</sequence>
<comment type="caution">
    <text evidence="4">The sequence shown here is derived from an EMBL/GenBank/DDBJ whole genome shotgun (WGS) entry which is preliminary data.</text>
</comment>
<evidence type="ECO:0000313" key="4">
    <source>
        <dbReference type="EMBL" id="KAF2840158.1"/>
    </source>
</evidence>
<feature type="signal peptide" evidence="3">
    <location>
        <begin position="1"/>
        <end position="18"/>
    </location>
</feature>
<keyword evidence="2" id="KW-1133">Transmembrane helix</keyword>
<keyword evidence="2" id="KW-0472">Membrane</keyword>
<evidence type="ECO:0000256" key="2">
    <source>
        <dbReference type="SAM" id="Phobius"/>
    </source>
</evidence>
<evidence type="ECO:0008006" key="6">
    <source>
        <dbReference type="Google" id="ProtNLM"/>
    </source>
</evidence>
<feature type="compositionally biased region" description="Polar residues" evidence="1">
    <location>
        <begin position="313"/>
        <end position="322"/>
    </location>
</feature>
<keyword evidence="3" id="KW-0732">Signal</keyword>
<feature type="compositionally biased region" description="Polar residues" evidence="1">
    <location>
        <begin position="184"/>
        <end position="201"/>
    </location>
</feature>
<feature type="compositionally biased region" description="Basic and acidic residues" evidence="1">
    <location>
        <begin position="296"/>
        <end position="311"/>
    </location>
</feature>
<feature type="transmembrane region" description="Helical" evidence="2">
    <location>
        <begin position="254"/>
        <end position="277"/>
    </location>
</feature>
<reference evidence="4" key="1">
    <citation type="journal article" date="2020" name="Stud. Mycol.">
        <title>101 Dothideomycetes genomes: a test case for predicting lifestyles and emergence of pathogens.</title>
        <authorList>
            <person name="Haridas S."/>
            <person name="Albert R."/>
            <person name="Binder M."/>
            <person name="Bloem J."/>
            <person name="Labutti K."/>
            <person name="Salamov A."/>
            <person name="Andreopoulos B."/>
            <person name="Baker S."/>
            <person name="Barry K."/>
            <person name="Bills G."/>
            <person name="Bluhm B."/>
            <person name="Cannon C."/>
            <person name="Castanera R."/>
            <person name="Culley D."/>
            <person name="Daum C."/>
            <person name="Ezra D."/>
            <person name="Gonzalez J."/>
            <person name="Henrissat B."/>
            <person name="Kuo A."/>
            <person name="Liang C."/>
            <person name="Lipzen A."/>
            <person name="Lutzoni F."/>
            <person name="Magnuson J."/>
            <person name="Mondo S."/>
            <person name="Nolan M."/>
            <person name="Ohm R."/>
            <person name="Pangilinan J."/>
            <person name="Park H.-J."/>
            <person name="Ramirez L."/>
            <person name="Alfaro M."/>
            <person name="Sun H."/>
            <person name="Tritt A."/>
            <person name="Yoshinaga Y."/>
            <person name="Zwiers L.-H."/>
            <person name="Turgeon B."/>
            <person name="Goodwin S."/>
            <person name="Spatafora J."/>
            <person name="Crous P."/>
            <person name="Grigoriev I."/>
        </authorList>
    </citation>
    <scope>NUCLEOTIDE SEQUENCE</scope>
    <source>
        <strain evidence="4">CBS 101060</strain>
    </source>
</reference>
<protein>
    <recommendedName>
        <fullName evidence="6">Mid2 domain-containing protein</fullName>
    </recommendedName>
</protein>
<feature type="region of interest" description="Disordered" evidence="1">
    <location>
        <begin position="287"/>
        <end position="341"/>
    </location>
</feature>
<dbReference type="Proteomes" id="UP000799429">
    <property type="component" value="Unassembled WGS sequence"/>
</dbReference>
<accession>A0A9P4SCI5</accession>
<dbReference type="EMBL" id="MU006093">
    <property type="protein sequence ID" value="KAF2840158.1"/>
    <property type="molecule type" value="Genomic_DNA"/>
</dbReference>
<dbReference type="AlphaFoldDB" id="A0A9P4SCI5"/>